<comment type="caution">
    <text evidence="1">The sequence shown here is derived from an EMBL/GenBank/DDBJ whole genome shotgun (WGS) entry which is preliminary data.</text>
</comment>
<accession>A0A5B0SBI7</accession>
<sequence>MMHPSMTPPGPRVHHKIAGQHALYIDSQRRRIFRSAGDKLDKAPRSEGAEGTL</sequence>
<dbReference type="EMBL" id="VDEP01000044">
    <property type="protein sequence ID" value="KAA1134859.1"/>
    <property type="molecule type" value="Genomic_DNA"/>
</dbReference>
<dbReference type="Proteomes" id="UP000325313">
    <property type="component" value="Unassembled WGS sequence"/>
</dbReference>
<proteinExistence type="predicted"/>
<evidence type="ECO:0000313" key="2">
    <source>
        <dbReference type="Proteomes" id="UP000325313"/>
    </source>
</evidence>
<dbReference type="AlphaFoldDB" id="A0A5B0SBI7"/>
<protein>
    <submittedName>
        <fullName evidence="1">Uncharacterized protein</fullName>
    </submittedName>
</protein>
<organism evidence="1 2">
    <name type="scientific">Puccinia graminis f. sp. tritici</name>
    <dbReference type="NCBI Taxonomy" id="56615"/>
    <lineage>
        <taxon>Eukaryota</taxon>
        <taxon>Fungi</taxon>
        <taxon>Dikarya</taxon>
        <taxon>Basidiomycota</taxon>
        <taxon>Pucciniomycotina</taxon>
        <taxon>Pucciniomycetes</taxon>
        <taxon>Pucciniales</taxon>
        <taxon>Pucciniaceae</taxon>
        <taxon>Puccinia</taxon>
    </lineage>
</organism>
<evidence type="ECO:0000313" key="1">
    <source>
        <dbReference type="EMBL" id="KAA1134859.1"/>
    </source>
</evidence>
<name>A0A5B0SBI7_PUCGR</name>
<gene>
    <name evidence="1" type="ORF">PGTUg99_005761</name>
</gene>
<reference evidence="1 2" key="1">
    <citation type="submission" date="2019-05" db="EMBL/GenBank/DDBJ databases">
        <title>Emergence of the Ug99 lineage of the wheat stem rust pathogen through somatic hybridization.</title>
        <authorList>
            <person name="Li F."/>
            <person name="Upadhyaya N.M."/>
            <person name="Sperschneider J."/>
            <person name="Matny O."/>
            <person name="Nguyen-Phuc H."/>
            <person name="Mago R."/>
            <person name="Raley C."/>
            <person name="Miller M.E."/>
            <person name="Silverstein K.A.T."/>
            <person name="Henningsen E."/>
            <person name="Hirsch C.D."/>
            <person name="Visser B."/>
            <person name="Pretorius Z.A."/>
            <person name="Steffenson B.J."/>
            <person name="Schwessinger B."/>
            <person name="Dodds P.N."/>
            <person name="Figueroa M."/>
        </authorList>
    </citation>
    <scope>NUCLEOTIDE SEQUENCE [LARGE SCALE GENOMIC DNA]</scope>
    <source>
        <strain evidence="1 2">Ug99</strain>
    </source>
</reference>